<reference evidence="3" key="1">
    <citation type="submission" date="2005-09" db="EMBL/GenBank/DDBJ databases">
        <title>Annotation of the Aspergillus terreus NIH2624 genome.</title>
        <authorList>
            <person name="Birren B.W."/>
            <person name="Lander E.S."/>
            <person name="Galagan J.E."/>
            <person name="Nusbaum C."/>
            <person name="Devon K."/>
            <person name="Henn M."/>
            <person name="Ma L.-J."/>
            <person name="Jaffe D.B."/>
            <person name="Butler J."/>
            <person name="Alvarez P."/>
            <person name="Gnerre S."/>
            <person name="Grabherr M."/>
            <person name="Kleber M."/>
            <person name="Mauceli E.W."/>
            <person name="Brockman W."/>
            <person name="Rounsley S."/>
            <person name="Young S.K."/>
            <person name="LaButti K."/>
            <person name="Pushparaj V."/>
            <person name="DeCaprio D."/>
            <person name="Crawford M."/>
            <person name="Koehrsen M."/>
            <person name="Engels R."/>
            <person name="Montgomery P."/>
            <person name="Pearson M."/>
            <person name="Howarth C."/>
            <person name="Larson L."/>
            <person name="Luoma S."/>
            <person name="White J."/>
            <person name="Alvarado L."/>
            <person name="Kodira C.D."/>
            <person name="Zeng Q."/>
            <person name="Oleary S."/>
            <person name="Yandava C."/>
            <person name="Denning D.W."/>
            <person name="Nierman W.C."/>
            <person name="Milne T."/>
            <person name="Madden K."/>
        </authorList>
    </citation>
    <scope>NUCLEOTIDE SEQUENCE [LARGE SCALE GENOMIC DNA]</scope>
    <source>
        <strain evidence="3">NIH 2624 / FGSC A1156</strain>
    </source>
</reference>
<accession>Q0CZK7</accession>
<feature type="chain" id="PRO_5004170829" evidence="1">
    <location>
        <begin position="21"/>
        <end position="172"/>
    </location>
</feature>
<dbReference type="OrthoDB" id="4398204at2759"/>
<feature type="signal peptide" evidence="1">
    <location>
        <begin position="1"/>
        <end position="20"/>
    </location>
</feature>
<evidence type="ECO:0000256" key="1">
    <source>
        <dbReference type="SAM" id="SignalP"/>
    </source>
</evidence>
<dbReference type="HOGENOM" id="CLU_1554933_0_0_1"/>
<dbReference type="RefSeq" id="XP_001210963.1">
    <property type="nucleotide sequence ID" value="XM_001210963.1"/>
</dbReference>
<dbReference type="EMBL" id="CH476594">
    <property type="protein sequence ID" value="EAU39523.1"/>
    <property type="molecule type" value="Genomic_DNA"/>
</dbReference>
<evidence type="ECO:0000313" key="2">
    <source>
        <dbReference type="EMBL" id="EAU39523.1"/>
    </source>
</evidence>
<keyword evidence="1" id="KW-0732">Signal</keyword>
<protein>
    <submittedName>
        <fullName evidence="2">Uncharacterized protein</fullName>
    </submittedName>
</protein>
<organism evidence="2 3">
    <name type="scientific">Aspergillus terreus (strain NIH 2624 / FGSC A1156)</name>
    <dbReference type="NCBI Taxonomy" id="341663"/>
    <lineage>
        <taxon>Eukaryota</taxon>
        <taxon>Fungi</taxon>
        <taxon>Dikarya</taxon>
        <taxon>Ascomycota</taxon>
        <taxon>Pezizomycotina</taxon>
        <taxon>Eurotiomycetes</taxon>
        <taxon>Eurotiomycetidae</taxon>
        <taxon>Eurotiales</taxon>
        <taxon>Aspergillaceae</taxon>
        <taxon>Aspergillus</taxon>
        <taxon>Aspergillus subgen. Circumdati</taxon>
    </lineage>
</organism>
<dbReference type="Proteomes" id="UP000007963">
    <property type="component" value="Unassembled WGS sequence"/>
</dbReference>
<dbReference type="VEuPathDB" id="FungiDB:ATEG_00877"/>
<dbReference type="AlphaFoldDB" id="Q0CZK7"/>
<dbReference type="GeneID" id="4355638"/>
<dbReference type="eggNOG" id="ENOG502SRTF">
    <property type="taxonomic scope" value="Eukaryota"/>
</dbReference>
<sequence length="172" mass="19186">MHFPKILAAVAALCVQGSLAVNVLTYSGRDCTGTVQDVKVDNNAACSTKTQPFQSYKENGWGERNGQRIAFYNQPSCSANSFLYDTYSYNGDYFHSKQCYNIDGHSPVSVARGISRLNSSSMRLYSLQYSCMPPTGIQPAYSNWSIFLYTKRSRRGHLIELVQSYGDEAVSQ</sequence>
<gene>
    <name evidence="2" type="ORF">ATEG_00877</name>
</gene>
<name>Q0CZK7_ASPTN</name>
<evidence type="ECO:0000313" key="3">
    <source>
        <dbReference type="Proteomes" id="UP000007963"/>
    </source>
</evidence>
<proteinExistence type="predicted"/>